<proteinExistence type="predicted"/>
<keyword evidence="2" id="KW-1185">Reference proteome</keyword>
<name>A0A6V8HCQ1_TALPI</name>
<protein>
    <recommendedName>
        <fullName evidence="3">Calcofluor white hypersensitive protein</fullName>
    </recommendedName>
</protein>
<dbReference type="SUPFAM" id="SSF58113">
    <property type="entry name" value="Apolipoprotein A-I"/>
    <property type="match status" value="1"/>
</dbReference>
<evidence type="ECO:0000313" key="2">
    <source>
        <dbReference type="Proteomes" id="UP000053095"/>
    </source>
</evidence>
<accession>A0A6V8HCQ1</accession>
<organism evidence="1 2">
    <name type="scientific">Talaromyces pinophilus</name>
    <name type="common">Penicillium pinophilum</name>
    <dbReference type="NCBI Taxonomy" id="128442"/>
    <lineage>
        <taxon>Eukaryota</taxon>
        <taxon>Fungi</taxon>
        <taxon>Dikarya</taxon>
        <taxon>Ascomycota</taxon>
        <taxon>Pezizomycotina</taxon>
        <taxon>Eurotiomycetes</taxon>
        <taxon>Eurotiomycetidae</taxon>
        <taxon>Eurotiales</taxon>
        <taxon>Trichocomaceae</taxon>
        <taxon>Talaromyces</taxon>
        <taxon>Talaromyces sect. Talaromyces</taxon>
    </lineage>
</organism>
<dbReference type="Proteomes" id="UP000053095">
    <property type="component" value="Unassembled WGS sequence"/>
</dbReference>
<evidence type="ECO:0000313" key="1">
    <source>
        <dbReference type="EMBL" id="GAM39061.1"/>
    </source>
</evidence>
<gene>
    <name evidence="1" type="ORF">TCE0_034r10292</name>
</gene>
<dbReference type="AlphaFoldDB" id="A0A6V8HCQ1"/>
<dbReference type="EMBL" id="DF933830">
    <property type="protein sequence ID" value="GAM39061.1"/>
    <property type="molecule type" value="Genomic_DNA"/>
</dbReference>
<evidence type="ECO:0008006" key="3">
    <source>
        <dbReference type="Google" id="ProtNLM"/>
    </source>
</evidence>
<comment type="caution">
    <text evidence="1">The sequence shown here is derived from an EMBL/GenBank/DDBJ whole genome shotgun (WGS) entry which is preliminary data.</text>
</comment>
<reference evidence="2" key="1">
    <citation type="journal article" date="2015" name="Genome Announc.">
        <title>Draft genome sequence of Talaromyces cellulolyticus strain Y-94, a source of lignocellulosic biomass-degrading enzymes.</title>
        <authorList>
            <person name="Fujii T."/>
            <person name="Koike H."/>
            <person name="Sawayama S."/>
            <person name="Yano S."/>
            <person name="Inoue H."/>
        </authorList>
    </citation>
    <scope>NUCLEOTIDE SEQUENCE [LARGE SCALE GENOMIC DNA]</scope>
    <source>
        <strain evidence="2">Y-94</strain>
    </source>
</reference>
<sequence length="138" mass="14667">MSRSRLPLYLGLTAAGAGGYYLYKSGGDVDAAKARAKADAEKARAKLPHTSEAEHKGKEIGNKATAYIDEIVDSAHAKAKDANARAGEGAKESIEKIEKIRQDTAKQMGTTVDKLDRAVEEKASEAKKSISGWFGGSK</sequence>